<evidence type="ECO:0000313" key="11">
    <source>
        <dbReference type="Proteomes" id="UP001293718"/>
    </source>
</evidence>
<evidence type="ECO:0000259" key="9">
    <source>
        <dbReference type="PROSITE" id="PS50893"/>
    </source>
</evidence>
<gene>
    <name evidence="10" type="primary">ccmA</name>
    <name evidence="10" type="ORF">SM757_30685</name>
</gene>
<dbReference type="NCBIfam" id="TIGR01189">
    <property type="entry name" value="ccmA"/>
    <property type="match status" value="1"/>
</dbReference>
<organism evidence="10 11">
    <name type="scientific">Azohydromonas lata</name>
    <dbReference type="NCBI Taxonomy" id="45677"/>
    <lineage>
        <taxon>Bacteria</taxon>
        <taxon>Pseudomonadati</taxon>
        <taxon>Pseudomonadota</taxon>
        <taxon>Betaproteobacteria</taxon>
        <taxon>Burkholderiales</taxon>
        <taxon>Sphaerotilaceae</taxon>
        <taxon>Azohydromonas</taxon>
    </lineage>
</organism>
<dbReference type="Gene3D" id="3.40.50.300">
    <property type="entry name" value="P-loop containing nucleotide triphosphate hydrolases"/>
    <property type="match status" value="1"/>
</dbReference>
<proteinExistence type="predicted"/>
<evidence type="ECO:0000256" key="3">
    <source>
        <dbReference type="ARBA" id="ARBA00022741"/>
    </source>
</evidence>
<dbReference type="PROSITE" id="PS50893">
    <property type="entry name" value="ABC_TRANSPORTER_2"/>
    <property type="match status" value="1"/>
</dbReference>
<evidence type="ECO:0000256" key="2">
    <source>
        <dbReference type="ARBA" id="ARBA00022475"/>
    </source>
</evidence>
<dbReference type="SMART" id="SM00382">
    <property type="entry name" value="AAA"/>
    <property type="match status" value="1"/>
</dbReference>
<keyword evidence="7" id="KW-0472">Membrane</keyword>
<keyword evidence="2" id="KW-1003">Cell membrane</keyword>
<evidence type="ECO:0000313" key="10">
    <source>
        <dbReference type="EMBL" id="MDZ5460950.1"/>
    </source>
</evidence>
<dbReference type="InterPro" id="IPR017871">
    <property type="entry name" value="ABC_transporter-like_CS"/>
</dbReference>
<evidence type="ECO:0000256" key="8">
    <source>
        <dbReference type="SAM" id="MobiDB-lite"/>
    </source>
</evidence>
<dbReference type="Proteomes" id="UP001293718">
    <property type="component" value="Unassembled WGS sequence"/>
</dbReference>
<dbReference type="SUPFAM" id="SSF52540">
    <property type="entry name" value="P-loop containing nucleoside triphosphate hydrolases"/>
    <property type="match status" value="1"/>
</dbReference>
<keyword evidence="5" id="KW-0067">ATP-binding</keyword>
<feature type="domain" description="ABC transporter" evidence="9">
    <location>
        <begin position="2"/>
        <end position="210"/>
    </location>
</feature>
<sequence length="210" mass="22749">MLDVTDLQLTRGGRLLCDGFDLQLRAGEALLVEGANGAGKSTLLRSLAGLQPLHAQRLCWNGLQGRAAREALAQELCFLGHRDGLHEALTAMENLDHALRLGGEAQPAGRIAQALRDAGLQAVAQAPLRRLSQGQRRRVGLARLALTRRRLWLLDEPLAALDEAARQDFNDRLAQHLRQGGMALLSTHDPWPTAPSMPRLRLPGAQPAAA</sequence>
<accession>A0ABU5IPZ1</accession>
<keyword evidence="11" id="KW-1185">Reference proteome</keyword>
<keyword evidence="6" id="KW-1278">Translocase</keyword>
<evidence type="ECO:0000256" key="7">
    <source>
        <dbReference type="ARBA" id="ARBA00023136"/>
    </source>
</evidence>
<dbReference type="PROSITE" id="PS00211">
    <property type="entry name" value="ABC_TRANSPORTER_1"/>
    <property type="match status" value="1"/>
</dbReference>
<dbReference type="InterPro" id="IPR003593">
    <property type="entry name" value="AAA+_ATPase"/>
</dbReference>
<dbReference type="PANTHER" id="PTHR43499:SF1">
    <property type="entry name" value="ABC TRANSPORTER I FAMILY MEMBER 1"/>
    <property type="match status" value="1"/>
</dbReference>
<keyword evidence="4" id="KW-0201">Cytochrome c-type biogenesis</keyword>
<dbReference type="RefSeq" id="WP_322468257.1">
    <property type="nucleotide sequence ID" value="NZ_JAXOJX010000090.1"/>
</dbReference>
<name>A0ABU5IPZ1_9BURK</name>
<evidence type="ECO:0000256" key="1">
    <source>
        <dbReference type="ARBA" id="ARBA00022448"/>
    </source>
</evidence>
<protein>
    <submittedName>
        <fullName evidence="10">Cytochrome c biogenesis heme-transporting ATPase CcmA</fullName>
    </submittedName>
</protein>
<evidence type="ECO:0000256" key="4">
    <source>
        <dbReference type="ARBA" id="ARBA00022748"/>
    </source>
</evidence>
<comment type="caution">
    <text evidence="10">The sequence shown here is derived from an EMBL/GenBank/DDBJ whole genome shotgun (WGS) entry which is preliminary data.</text>
</comment>
<dbReference type="EMBL" id="JAXOJX010000090">
    <property type="protein sequence ID" value="MDZ5460950.1"/>
    <property type="molecule type" value="Genomic_DNA"/>
</dbReference>
<dbReference type="InterPro" id="IPR005895">
    <property type="entry name" value="ABC_transptr_haem_export_CcmA"/>
</dbReference>
<dbReference type="NCBIfam" id="NF010061">
    <property type="entry name" value="PRK13538.1"/>
    <property type="match status" value="1"/>
</dbReference>
<reference evidence="10 11" key="1">
    <citation type="submission" date="2023-11" db="EMBL/GenBank/DDBJ databases">
        <title>Draft genome of Azohydromonas lata strain H1 (DSM1123), a polyhydroxyalkanoate producer.</title>
        <authorList>
            <person name="Traversa D."/>
            <person name="D'Addabbo P."/>
            <person name="Pazzani C."/>
            <person name="Manzari C."/>
            <person name="Chiara M."/>
            <person name="Scrascia M."/>
        </authorList>
    </citation>
    <scope>NUCLEOTIDE SEQUENCE [LARGE SCALE GENOMIC DNA]</scope>
    <source>
        <strain evidence="10 11">H1</strain>
    </source>
</reference>
<dbReference type="InterPro" id="IPR003439">
    <property type="entry name" value="ABC_transporter-like_ATP-bd"/>
</dbReference>
<dbReference type="Pfam" id="PF00005">
    <property type="entry name" value="ABC_tran"/>
    <property type="match status" value="1"/>
</dbReference>
<evidence type="ECO:0000256" key="5">
    <source>
        <dbReference type="ARBA" id="ARBA00022840"/>
    </source>
</evidence>
<dbReference type="PANTHER" id="PTHR43499">
    <property type="entry name" value="ABC TRANSPORTER I FAMILY MEMBER 1"/>
    <property type="match status" value="1"/>
</dbReference>
<keyword evidence="3" id="KW-0547">Nucleotide-binding</keyword>
<feature type="region of interest" description="Disordered" evidence="8">
    <location>
        <begin position="185"/>
        <end position="210"/>
    </location>
</feature>
<keyword evidence="1" id="KW-0813">Transport</keyword>
<evidence type="ECO:0000256" key="6">
    <source>
        <dbReference type="ARBA" id="ARBA00022967"/>
    </source>
</evidence>
<dbReference type="InterPro" id="IPR027417">
    <property type="entry name" value="P-loop_NTPase"/>
</dbReference>